<dbReference type="AlphaFoldDB" id="K2PSK2"/>
<reference evidence="1 2" key="1">
    <citation type="journal article" date="2012" name="J. Bacteriol.">
        <title>Genome Sequence of Galbibacter marinum Type Strain ck-I2-15.</title>
        <authorList>
            <person name="Lai Q."/>
            <person name="Li C."/>
            <person name="Shao Z."/>
        </authorList>
    </citation>
    <scope>NUCLEOTIDE SEQUENCE [LARGE SCALE GENOMIC DNA]</scope>
    <source>
        <strain evidence="2">ck-I2-15</strain>
    </source>
</reference>
<protein>
    <submittedName>
        <fullName evidence="1">Transposase IS4 family protein</fullName>
    </submittedName>
</protein>
<dbReference type="Proteomes" id="UP000007364">
    <property type="component" value="Unassembled WGS sequence"/>
</dbReference>
<accession>K2PSK2</accession>
<organism evidence="1 2">
    <name type="scientific">Galbibacter marinus</name>
    <dbReference type="NCBI Taxonomy" id="555500"/>
    <lineage>
        <taxon>Bacteria</taxon>
        <taxon>Pseudomonadati</taxon>
        <taxon>Bacteroidota</taxon>
        <taxon>Flavobacteriia</taxon>
        <taxon>Flavobacteriales</taxon>
        <taxon>Flavobacteriaceae</taxon>
        <taxon>Galbibacter</taxon>
    </lineage>
</organism>
<comment type="caution">
    <text evidence="1">The sequence shown here is derived from an EMBL/GenBank/DDBJ whole genome shotgun (WGS) entry which is preliminary data.</text>
</comment>
<dbReference type="EMBL" id="AMSG01000019">
    <property type="protein sequence ID" value="EKF54534.1"/>
    <property type="molecule type" value="Genomic_DNA"/>
</dbReference>
<name>K2PSK2_9FLAO</name>
<keyword evidence="2" id="KW-1185">Reference proteome</keyword>
<gene>
    <name evidence="1" type="ORF">I215_11808</name>
</gene>
<evidence type="ECO:0000313" key="1">
    <source>
        <dbReference type="EMBL" id="EKF54534.1"/>
    </source>
</evidence>
<dbReference type="PATRIC" id="fig|555500.3.peg.2432"/>
<dbReference type="eggNOG" id="COG3385">
    <property type="taxonomic scope" value="Bacteria"/>
</dbReference>
<dbReference type="STRING" id="555500.I215_11808"/>
<sequence length="115" mass="12913">MLYATLSGVSSLRELSTILLACEGRIGHLNLKHFPKRSTLSDANKNRSSKVFANIYYSLFRTYRSFLSDSSPFSLPVKHLKIVDSTTISLFSDILKGVGRNPVNGKKKEKLLKHI</sequence>
<proteinExistence type="predicted"/>
<evidence type="ECO:0000313" key="2">
    <source>
        <dbReference type="Proteomes" id="UP000007364"/>
    </source>
</evidence>